<dbReference type="GO" id="GO:0005634">
    <property type="term" value="C:nucleus"/>
    <property type="evidence" value="ECO:0007669"/>
    <property type="project" value="UniProtKB-SubCell"/>
</dbReference>
<dbReference type="InterPro" id="IPR011989">
    <property type="entry name" value="ARM-like"/>
</dbReference>
<dbReference type="GO" id="GO:0006281">
    <property type="term" value="P:DNA repair"/>
    <property type="evidence" value="ECO:0007669"/>
    <property type="project" value="TreeGrafter"/>
</dbReference>
<feature type="compositionally biased region" description="Acidic residues" evidence="6">
    <location>
        <begin position="1454"/>
        <end position="1479"/>
    </location>
</feature>
<dbReference type="EMBL" id="AZGZ01000022">
    <property type="protein sequence ID" value="KZZ89120.1"/>
    <property type="molecule type" value="Genomic_DNA"/>
</dbReference>
<feature type="region of interest" description="Disordered" evidence="6">
    <location>
        <begin position="1"/>
        <end position="26"/>
    </location>
</feature>
<dbReference type="GO" id="GO:0007064">
    <property type="term" value="P:mitotic sister chromatid cohesion"/>
    <property type="evidence" value="ECO:0007669"/>
    <property type="project" value="InterPro"/>
</dbReference>
<evidence type="ECO:0000256" key="4">
    <source>
        <dbReference type="ARBA" id="ARBA00023242"/>
    </source>
</evidence>
<organism evidence="7 8">
    <name type="scientific">Ascosphaera apis ARSEF 7405</name>
    <dbReference type="NCBI Taxonomy" id="392613"/>
    <lineage>
        <taxon>Eukaryota</taxon>
        <taxon>Fungi</taxon>
        <taxon>Dikarya</taxon>
        <taxon>Ascomycota</taxon>
        <taxon>Pezizomycotina</taxon>
        <taxon>Eurotiomycetes</taxon>
        <taxon>Eurotiomycetidae</taxon>
        <taxon>Onygenales</taxon>
        <taxon>Ascosphaeraceae</taxon>
        <taxon>Ascosphaera</taxon>
    </lineage>
</organism>
<dbReference type="SUPFAM" id="SSF48371">
    <property type="entry name" value="ARM repeat"/>
    <property type="match status" value="1"/>
</dbReference>
<keyword evidence="2" id="KW-0132">Cell division</keyword>
<evidence type="ECO:0000256" key="6">
    <source>
        <dbReference type="SAM" id="MobiDB-lite"/>
    </source>
</evidence>
<keyword evidence="3" id="KW-0498">Mitosis</keyword>
<proteinExistence type="predicted"/>
<protein>
    <submittedName>
        <fullName evidence="7">Armadillo-type fold protein</fullName>
    </submittedName>
</protein>
<dbReference type="PANTHER" id="PTHR12663">
    <property type="entry name" value="ANDROGEN INDUCED INHIBITOR OF PROLIFERATION AS3 / PDS5-RELATED"/>
    <property type="match status" value="1"/>
</dbReference>
<dbReference type="Proteomes" id="UP000242877">
    <property type="component" value="Unassembled WGS sequence"/>
</dbReference>
<dbReference type="GO" id="GO:0051301">
    <property type="term" value="P:cell division"/>
    <property type="evidence" value="ECO:0007669"/>
    <property type="project" value="UniProtKB-KW"/>
</dbReference>
<feature type="compositionally biased region" description="Low complexity" evidence="6">
    <location>
        <begin position="1352"/>
        <end position="1373"/>
    </location>
</feature>
<evidence type="ECO:0000256" key="3">
    <source>
        <dbReference type="ARBA" id="ARBA00022776"/>
    </source>
</evidence>
<dbReference type="Gene3D" id="1.25.10.10">
    <property type="entry name" value="Leucine-rich Repeat Variant"/>
    <property type="match status" value="1"/>
</dbReference>
<dbReference type="InterPro" id="IPR016024">
    <property type="entry name" value="ARM-type_fold"/>
</dbReference>
<reference evidence="7 8" key="1">
    <citation type="journal article" date="2016" name="Genome Biol. Evol.">
        <title>Divergent and convergent evolution of fungal pathogenicity.</title>
        <authorList>
            <person name="Shang Y."/>
            <person name="Xiao G."/>
            <person name="Zheng P."/>
            <person name="Cen K."/>
            <person name="Zhan S."/>
            <person name="Wang C."/>
        </authorList>
    </citation>
    <scope>NUCLEOTIDE SEQUENCE [LARGE SCALE GENOMIC DNA]</scope>
    <source>
        <strain evidence="7 8">ARSEF 7405</strain>
    </source>
</reference>
<dbReference type="PANTHER" id="PTHR12663:SF0">
    <property type="entry name" value="PRECOCIOUS DISSOCIATION OF SISTERS 5, ISOFORM A"/>
    <property type="match status" value="1"/>
</dbReference>
<evidence type="ECO:0000256" key="2">
    <source>
        <dbReference type="ARBA" id="ARBA00022618"/>
    </source>
</evidence>
<evidence type="ECO:0000256" key="5">
    <source>
        <dbReference type="ARBA" id="ARBA00023306"/>
    </source>
</evidence>
<feature type="compositionally biased region" description="Acidic residues" evidence="6">
    <location>
        <begin position="1434"/>
        <end position="1444"/>
    </location>
</feature>
<dbReference type="InterPro" id="IPR039776">
    <property type="entry name" value="Pds5"/>
</dbReference>
<keyword evidence="5" id="KW-0131">Cell cycle</keyword>
<name>A0A166NCJ9_9EURO</name>
<dbReference type="CDD" id="cd19953">
    <property type="entry name" value="PDS5"/>
    <property type="match status" value="1"/>
</dbReference>
<sequence length="1576" mass="174137">MARGTRRSSARSNEHDEDEGESGSLKTLSFNQPLSWRAGRAIPVAELLKRLEALAHELHHHEQEELDTSSLNKVSHELASGHLLAHRDKGVRAWTCCAIVDILRLCAPDAPFTASELKDIFTAIITSIIPALADPSNAYNEQHIHILGCLADVKSIVLLTDLDNADTLILSLFSSCFDIVSGSTKASTGEELAKKVEYDMIRLLVPVIDEAPTLIPEVIDVIIAQFLRVDPRALALNDTGANKGKKKNAALDPKQRTLLPKEYPPAYDMAKAICSACPEKMTSYVSQYFNNVILDASASAKISNASGKRANNAAIAAGVLDDSEDEAEDINELSKAHRLIRELWRACPDILQNVVPQIEAELSAESVSLRLLATQTIGDMVSGIGVAGPPPPPPMDPAAYPQAKLGSSNIRGKGMLVDGNVLLTPLSPKPFSQVHSTTYNAFMRRRQDRSVSVRAAWATAIGRIILTNAGGVGLSNADLTSLVHGLSIMMADADENVRIAGVEALGTFSLDDIVMKIGIDGSVDASDSVLAVLAERVKDRKQSVREVAMRVLSRMWGVASGEIEQGNEVVVKMLKGIPSRILSAFYANNLEIEVLINRAMYESLLPLNYPPIKHKGKDKEEKAKDIDADAIRAKRILTLAKHLDEKAKRVFFLFQSRQLNIATFMRHFITACEEHNGGVMEARESEIKEKLTRIIVAMSRTLPDATKAAADLWKFATMHDRRTYHLIRFAMDVNSDYKTVVRAIRELTKRIESSSSPLSSSFEEYLLPLVYRCSSLVFNRSHVPHIMEISRTDELGLGGIAHECLKEISTQNPEVLEAHVADICKDIEDAAPDVDKEEESTSRDVEQLLKACAGFAKKLPAKIPKERKFMIALTKYALYSRSPKAAKHAVTTLISSSDKKEMYAKQLVEQSVTDWKYGEKGYLTKLATIAQLNLLCPEQADEASDQIINIATEEVLLKNRSGQAEGNTSYKWSEEVDDETAAKVWALRILVNRVRSKDSATDEEGFRSYATPVFALLTKLVEKNGELSEKGDTPATQKARLRLVSANLILKLCSCKVLCDRMFTPSDFNKMSLVAQDPLYPVRSGFISQLKKRLTQASHIGSRWYTIAFLLAFEPDIHLKESSLTWLRARTMYFARQSGREQQTIMESLASRLLSLLAYHPDYPPESLPAEDKVEDLSDFARYILFYLSAVANGNNLSLIFHIFQRVKQVQDAILHDNTISERLYTLSDLAQATTRRFADIYSQQRKIGGSGAQAVNLLQTFPGKMRLPSDLFSNLTSHSEAQVIAETNYLSEDVDDKLDKIVRVFMKPPKHSQALAGTVPQSIKKRKPESSESTSGKPTSPKRVKKERQRTLTSRTSSSKTAGASSTGSSKSKTPKRKRRADENGWGSDVGDDEDDGDGEGASSSTKVKKVQATERRRSGRRSSGNNVSYVEADSDEDDEMMQEWDHVKEGNEDKEEKDENEMDVDDDEDDDEDDADSATEGQGEDQGHTDSEEESGDEKQNGQTARAESAAAADGNDNDNGDGENEEAVPEEPEREPLSNASNQPTRRGRPAKAKQQPEPTRAPTRRSRRAIAN</sequence>
<accession>A0A166NCJ9</accession>
<dbReference type="Pfam" id="PF20168">
    <property type="entry name" value="PDS5"/>
    <property type="match status" value="1"/>
</dbReference>
<feature type="compositionally biased region" description="Acidic residues" evidence="6">
    <location>
        <begin position="1518"/>
        <end position="1536"/>
    </location>
</feature>
<keyword evidence="4" id="KW-0539">Nucleus</keyword>
<feature type="region of interest" description="Disordered" evidence="6">
    <location>
        <begin position="1313"/>
        <end position="1576"/>
    </location>
</feature>
<gene>
    <name evidence="7" type="ORF">AAP_04605</name>
</gene>
<evidence type="ECO:0000313" key="7">
    <source>
        <dbReference type="EMBL" id="KZZ89120.1"/>
    </source>
</evidence>
<comment type="caution">
    <text evidence="7">The sequence shown here is derived from an EMBL/GenBank/DDBJ whole genome shotgun (WGS) entry which is preliminary data.</text>
</comment>
<comment type="subcellular location">
    <subcellularLocation>
        <location evidence="1">Nucleus</location>
    </subcellularLocation>
</comment>
<keyword evidence="8" id="KW-1185">Reference proteome</keyword>
<evidence type="ECO:0000256" key="1">
    <source>
        <dbReference type="ARBA" id="ARBA00004123"/>
    </source>
</evidence>
<dbReference type="GO" id="GO:0000785">
    <property type="term" value="C:chromatin"/>
    <property type="evidence" value="ECO:0007669"/>
    <property type="project" value="TreeGrafter"/>
</dbReference>
<feature type="compositionally biased region" description="Acidic residues" evidence="6">
    <location>
        <begin position="1391"/>
        <end position="1400"/>
    </location>
</feature>
<evidence type="ECO:0000313" key="8">
    <source>
        <dbReference type="Proteomes" id="UP000242877"/>
    </source>
</evidence>
<feature type="compositionally biased region" description="Basic residues" evidence="6">
    <location>
        <begin position="1566"/>
        <end position="1576"/>
    </location>
</feature>
<dbReference type="OrthoDB" id="200660at2759"/>
<dbReference type="VEuPathDB" id="FungiDB:AAP_04605"/>